<accession>A0AAD7FEB7</accession>
<protein>
    <submittedName>
        <fullName evidence="2">Uncharacterized protein</fullName>
    </submittedName>
</protein>
<name>A0AAD7FEB7_9AGAR</name>
<gene>
    <name evidence="2" type="ORF">FB45DRAFT_1036506</name>
</gene>
<evidence type="ECO:0000313" key="3">
    <source>
        <dbReference type="Proteomes" id="UP001221142"/>
    </source>
</evidence>
<feature type="compositionally biased region" description="Acidic residues" evidence="1">
    <location>
        <begin position="92"/>
        <end position="117"/>
    </location>
</feature>
<dbReference type="EMBL" id="JARKIF010000028">
    <property type="protein sequence ID" value="KAJ7613578.1"/>
    <property type="molecule type" value="Genomic_DNA"/>
</dbReference>
<sequence length="137" mass="15553">MATRYLGPVIIIRRTAGGSYVVAEMDGSVFQNKIAQFRVVPFEQRKAIELPEDIHDLIDLSAEALNELMKDEETDMYIGRDFQFDRVHLSNEEGEDVPSDNESEADLPASDDSDEELPTSNDRYRRKLRGSARATED</sequence>
<evidence type="ECO:0000256" key="1">
    <source>
        <dbReference type="SAM" id="MobiDB-lite"/>
    </source>
</evidence>
<feature type="region of interest" description="Disordered" evidence="1">
    <location>
        <begin position="89"/>
        <end position="137"/>
    </location>
</feature>
<dbReference type="AlphaFoldDB" id="A0AAD7FEB7"/>
<dbReference type="Proteomes" id="UP001221142">
    <property type="component" value="Unassembled WGS sequence"/>
</dbReference>
<reference evidence="2" key="1">
    <citation type="submission" date="2023-03" db="EMBL/GenBank/DDBJ databases">
        <title>Massive genome expansion in bonnet fungi (Mycena s.s.) driven by repeated elements and novel gene families across ecological guilds.</title>
        <authorList>
            <consortium name="Lawrence Berkeley National Laboratory"/>
            <person name="Harder C.B."/>
            <person name="Miyauchi S."/>
            <person name="Viragh M."/>
            <person name="Kuo A."/>
            <person name="Thoen E."/>
            <person name="Andreopoulos B."/>
            <person name="Lu D."/>
            <person name="Skrede I."/>
            <person name="Drula E."/>
            <person name="Henrissat B."/>
            <person name="Morin E."/>
            <person name="Kohler A."/>
            <person name="Barry K."/>
            <person name="LaButti K."/>
            <person name="Morin E."/>
            <person name="Salamov A."/>
            <person name="Lipzen A."/>
            <person name="Mereny Z."/>
            <person name="Hegedus B."/>
            <person name="Baldrian P."/>
            <person name="Stursova M."/>
            <person name="Weitz H."/>
            <person name="Taylor A."/>
            <person name="Grigoriev I.V."/>
            <person name="Nagy L.G."/>
            <person name="Martin F."/>
            <person name="Kauserud H."/>
        </authorList>
    </citation>
    <scope>NUCLEOTIDE SEQUENCE</scope>
    <source>
        <strain evidence="2">9284</strain>
    </source>
</reference>
<keyword evidence="3" id="KW-1185">Reference proteome</keyword>
<proteinExistence type="predicted"/>
<comment type="caution">
    <text evidence="2">The sequence shown here is derived from an EMBL/GenBank/DDBJ whole genome shotgun (WGS) entry which is preliminary data.</text>
</comment>
<organism evidence="2 3">
    <name type="scientific">Roridomyces roridus</name>
    <dbReference type="NCBI Taxonomy" id="1738132"/>
    <lineage>
        <taxon>Eukaryota</taxon>
        <taxon>Fungi</taxon>
        <taxon>Dikarya</taxon>
        <taxon>Basidiomycota</taxon>
        <taxon>Agaricomycotina</taxon>
        <taxon>Agaricomycetes</taxon>
        <taxon>Agaricomycetidae</taxon>
        <taxon>Agaricales</taxon>
        <taxon>Marasmiineae</taxon>
        <taxon>Mycenaceae</taxon>
        <taxon>Roridomyces</taxon>
    </lineage>
</organism>
<evidence type="ECO:0000313" key="2">
    <source>
        <dbReference type="EMBL" id="KAJ7613578.1"/>
    </source>
</evidence>